<dbReference type="Proteomes" id="UP001501777">
    <property type="component" value="Unassembled WGS sequence"/>
</dbReference>
<dbReference type="EMBL" id="BAAASG010000006">
    <property type="protein sequence ID" value="GAA2483476.1"/>
    <property type="molecule type" value="Genomic_DNA"/>
</dbReference>
<dbReference type="SUPFAM" id="SSF88659">
    <property type="entry name" value="Sigma3 and sigma4 domains of RNA polymerase sigma factors"/>
    <property type="match status" value="2"/>
</dbReference>
<evidence type="ECO:0000259" key="7">
    <source>
        <dbReference type="Pfam" id="PF04545"/>
    </source>
</evidence>
<dbReference type="CDD" id="cd06171">
    <property type="entry name" value="Sigma70_r4"/>
    <property type="match status" value="1"/>
</dbReference>
<dbReference type="InterPro" id="IPR000943">
    <property type="entry name" value="RNA_pol_sigma70"/>
</dbReference>
<evidence type="ECO:0000256" key="4">
    <source>
        <dbReference type="ARBA" id="ARBA00023163"/>
    </source>
</evidence>
<dbReference type="InterPro" id="IPR013324">
    <property type="entry name" value="RNA_pol_sigma_r3/r4-like"/>
</dbReference>
<evidence type="ECO:0000256" key="3">
    <source>
        <dbReference type="ARBA" id="ARBA00023125"/>
    </source>
</evidence>
<evidence type="ECO:0000256" key="1">
    <source>
        <dbReference type="ARBA" id="ARBA00023015"/>
    </source>
</evidence>
<evidence type="ECO:0000256" key="5">
    <source>
        <dbReference type="SAM" id="MobiDB-lite"/>
    </source>
</evidence>
<accession>A0ABP5YR86</accession>
<evidence type="ECO:0000256" key="2">
    <source>
        <dbReference type="ARBA" id="ARBA00023082"/>
    </source>
</evidence>
<feature type="region of interest" description="Disordered" evidence="5">
    <location>
        <begin position="1"/>
        <end position="42"/>
    </location>
</feature>
<dbReference type="PANTHER" id="PTHR30385">
    <property type="entry name" value="SIGMA FACTOR F FLAGELLAR"/>
    <property type="match status" value="1"/>
</dbReference>
<reference evidence="9" key="1">
    <citation type="journal article" date="2019" name="Int. J. Syst. Evol. Microbiol.">
        <title>The Global Catalogue of Microorganisms (GCM) 10K type strain sequencing project: providing services to taxonomists for standard genome sequencing and annotation.</title>
        <authorList>
            <consortium name="The Broad Institute Genomics Platform"/>
            <consortium name="The Broad Institute Genome Sequencing Center for Infectious Disease"/>
            <person name="Wu L."/>
            <person name="Ma J."/>
        </authorList>
    </citation>
    <scope>NUCLEOTIDE SEQUENCE [LARGE SCALE GENOMIC DNA]</scope>
    <source>
        <strain evidence="9">JCM 4395</strain>
    </source>
</reference>
<dbReference type="PRINTS" id="PR00046">
    <property type="entry name" value="SIGMA70FCT"/>
</dbReference>
<gene>
    <name evidence="8" type="ORF">GCM10010276_21230</name>
</gene>
<dbReference type="PANTHER" id="PTHR30385:SF4">
    <property type="entry name" value="RNA POLYMERASE SIGMA-E FACTOR"/>
    <property type="match status" value="1"/>
</dbReference>
<evidence type="ECO:0000259" key="6">
    <source>
        <dbReference type="Pfam" id="PF04542"/>
    </source>
</evidence>
<evidence type="ECO:0000313" key="9">
    <source>
        <dbReference type="Proteomes" id="UP001501777"/>
    </source>
</evidence>
<name>A0ABP5YR86_STRLO</name>
<dbReference type="Gene3D" id="1.20.120.1810">
    <property type="match status" value="1"/>
</dbReference>
<dbReference type="Pfam" id="PF04542">
    <property type="entry name" value="Sigma70_r2"/>
    <property type="match status" value="1"/>
</dbReference>
<dbReference type="InterPro" id="IPR013325">
    <property type="entry name" value="RNA_pol_sigma_r2"/>
</dbReference>
<feature type="domain" description="RNA polymerase sigma-70 region 4" evidence="7">
    <location>
        <begin position="216"/>
        <end position="263"/>
    </location>
</feature>
<keyword evidence="2" id="KW-0731">Sigma factor</keyword>
<keyword evidence="9" id="KW-1185">Reference proteome</keyword>
<keyword evidence="1" id="KW-0805">Transcription regulation</keyword>
<proteinExistence type="predicted"/>
<keyword evidence="4" id="KW-0804">Transcription</keyword>
<comment type="caution">
    <text evidence="8">The sequence shown here is derived from an EMBL/GenBank/DDBJ whole genome shotgun (WGS) entry which is preliminary data.</text>
</comment>
<organism evidence="8 9">
    <name type="scientific">Streptomyces longisporus</name>
    <dbReference type="NCBI Taxonomy" id="1948"/>
    <lineage>
        <taxon>Bacteria</taxon>
        <taxon>Bacillati</taxon>
        <taxon>Actinomycetota</taxon>
        <taxon>Actinomycetes</taxon>
        <taxon>Kitasatosporales</taxon>
        <taxon>Streptomycetaceae</taxon>
        <taxon>Streptomyces</taxon>
    </lineage>
</organism>
<keyword evidence="3" id="KW-0238">DNA-binding</keyword>
<dbReference type="Pfam" id="PF04545">
    <property type="entry name" value="Sigma70_r4"/>
    <property type="match status" value="1"/>
</dbReference>
<sequence>MDVTTNPPTPALRSVPSPGGRSPGDGDEQVRRMKACPPGPEREARREAVIRAFLPVARRLARRYGAPLENREDLYQVACVGLVKAVDRFDPGRGHAFLAYAVPTIDGELKRHLRDHTWQVHVPRRMQEKHHRIRLAQEEMSRSGQADGGTVRELHRATGIDESEVRLALRADQARNTVSMDALRGPEQGLSLAEMLGGDDPRLERVTDLVALRALIAKLPARERSILRLYFLNSLTQKQVAEVVGISQMHVSRLLERTCAVLRRGLLAG</sequence>
<dbReference type="Gene3D" id="1.10.10.10">
    <property type="entry name" value="Winged helix-like DNA-binding domain superfamily/Winged helix DNA-binding domain"/>
    <property type="match status" value="2"/>
</dbReference>
<dbReference type="InterPro" id="IPR007630">
    <property type="entry name" value="RNA_pol_sigma70_r4"/>
</dbReference>
<dbReference type="InterPro" id="IPR014284">
    <property type="entry name" value="RNA_pol_sigma-70_dom"/>
</dbReference>
<protein>
    <submittedName>
        <fullName evidence="8">RNA polymerase sigma factor SigF</fullName>
    </submittedName>
</protein>
<dbReference type="InterPro" id="IPR036388">
    <property type="entry name" value="WH-like_DNA-bd_sf"/>
</dbReference>
<dbReference type="InterPro" id="IPR007627">
    <property type="entry name" value="RNA_pol_sigma70_r2"/>
</dbReference>
<dbReference type="NCBIfam" id="TIGR02937">
    <property type="entry name" value="sigma70-ECF"/>
    <property type="match status" value="1"/>
</dbReference>
<feature type="domain" description="RNA polymerase sigma-70 region 2" evidence="6">
    <location>
        <begin position="50"/>
        <end position="118"/>
    </location>
</feature>
<evidence type="ECO:0000313" key="8">
    <source>
        <dbReference type="EMBL" id="GAA2483476.1"/>
    </source>
</evidence>
<dbReference type="SUPFAM" id="SSF88946">
    <property type="entry name" value="Sigma2 domain of RNA polymerase sigma factors"/>
    <property type="match status" value="1"/>
</dbReference>